<feature type="region of interest" description="Disordered" evidence="1">
    <location>
        <begin position="54"/>
        <end position="111"/>
    </location>
</feature>
<evidence type="ECO:0000313" key="3">
    <source>
        <dbReference type="Proteomes" id="UP000044602"/>
    </source>
</evidence>
<feature type="non-terminal residue" evidence="2">
    <location>
        <position position="1"/>
    </location>
</feature>
<sequence>ILRNKFVEVCDGEEGCSVGRAAVCAIESMKKVADVGVVSWSIEINGKAGRRRQKLRGRGRALGQEDVCKPKPGRGVEEAGDARSTGDESREYRHYEDDASNREQRVQARASGGSCDRKKRLKAWWRTGRSCSDDETTGCVQRKTMAGTTRPYEERCRSSRGWKGICWNSEMRCDAMRCDACNRMGPGCGRDAVVGPWLSGDVVSEFGSRRLALSCVAWAALDGLTWVSVCRSRRHSGLVGKGLSSGRQ</sequence>
<dbReference type="EMBL" id="CVQH01005570">
    <property type="protein sequence ID" value="CRK14515.1"/>
    <property type="molecule type" value="Genomic_DNA"/>
</dbReference>
<gene>
    <name evidence="2" type="ORF">BN1708_017264</name>
</gene>
<dbReference type="Proteomes" id="UP000044602">
    <property type="component" value="Unassembled WGS sequence"/>
</dbReference>
<name>A0A0G4KYK3_VERLO</name>
<dbReference type="AlphaFoldDB" id="A0A0G4KYK3"/>
<proteinExistence type="predicted"/>
<keyword evidence="3" id="KW-1185">Reference proteome</keyword>
<reference evidence="2 3" key="1">
    <citation type="submission" date="2015-05" db="EMBL/GenBank/DDBJ databases">
        <authorList>
            <person name="Wang D.B."/>
            <person name="Wang M."/>
        </authorList>
    </citation>
    <scope>NUCLEOTIDE SEQUENCE [LARGE SCALE GENOMIC DNA]</scope>
    <source>
        <strain evidence="2">VL1</strain>
    </source>
</reference>
<evidence type="ECO:0000313" key="2">
    <source>
        <dbReference type="EMBL" id="CRK14515.1"/>
    </source>
</evidence>
<organism evidence="2 3">
    <name type="scientific">Verticillium longisporum</name>
    <name type="common">Verticillium dahliae var. longisporum</name>
    <dbReference type="NCBI Taxonomy" id="100787"/>
    <lineage>
        <taxon>Eukaryota</taxon>
        <taxon>Fungi</taxon>
        <taxon>Dikarya</taxon>
        <taxon>Ascomycota</taxon>
        <taxon>Pezizomycotina</taxon>
        <taxon>Sordariomycetes</taxon>
        <taxon>Hypocreomycetidae</taxon>
        <taxon>Glomerellales</taxon>
        <taxon>Plectosphaerellaceae</taxon>
        <taxon>Verticillium</taxon>
    </lineage>
</organism>
<protein>
    <submittedName>
        <fullName evidence="2">Uncharacterized protein</fullName>
    </submittedName>
</protein>
<accession>A0A0G4KYK3</accession>
<feature type="compositionally biased region" description="Basic and acidic residues" evidence="1">
    <location>
        <begin position="66"/>
        <end position="106"/>
    </location>
</feature>
<evidence type="ECO:0000256" key="1">
    <source>
        <dbReference type="SAM" id="MobiDB-lite"/>
    </source>
</evidence>